<evidence type="ECO:0000313" key="7">
    <source>
        <dbReference type="EMBL" id="GAA0430199.1"/>
    </source>
</evidence>
<dbReference type="EC" id="6.3.4.18" evidence="4 5"/>
<evidence type="ECO:0000259" key="6">
    <source>
        <dbReference type="PROSITE" id="PS50975"/>
    </source>
</evidence>
<evidence type="ECO:0000256" key="4">
    <source>
        <dbReference type="HAMAP-Rule" id="MF_01928"/>
    </source>
</evidence>
<dbReference type="InterPro" id="IPR054350">
    <property type="entry name" value="PurT/PurK_preATP-grasp"/>
</dbReference>
<reference evidence="7 8" key="1">
    <citation type="journal article" date="2019" name="Int. J. Syst. Evol. Microbiol.">
        <title>The Global Catalogue of Microorganisms (GCM) 10K type strain sequencing project: providing services to taxonomists for standard genome sequencing and annotation.</title>
        <authorList>
            <consortium name="The Broad Institute Genomics Platform"/>
            <consortium name="The Broad Institute Genome Sequencing Center for Infectious Disease"/>
            <person name="Wu L."/>
            <person name="Ma J."/>
        </authorList>
    </citation>
    <scope>NUCLEOTIDE SEQUENCE [LARGE SCALE GENOMIC DNA]</scope>
    <source>
        <strain evidence="7 8">JCM 12149</strain>
    </source>
</reference>
<accession>A0ABN0Z3N3</accession>
<comment type="function">
    <text evidence="4">Catalyzes the ATP-dependent conversion of 5-aminoimidazole ribonucleotide (AIR) and HCO(3)(-) to N5-carboxyaminoimidazole ribonucleotide (N5-CAIR).</text>
</comment>
<comment type="catalytic activity">
    <reaction evidence="4 5">
        <text>5-amino-1-(5-phospho-beta-D-ribosyl)imidazole + hydrogencarbonate + ATP = 5-carboxyamino-1-(5-phospho-D-ribosyl)imidazole + ADP + phosphate + 2 H(+)</text>
        <dbReference type="Rhea" id="RHEA:19317"/>
        <dbReference type="ChEBI" id="CHEBI:15378"/>
        <dbReference type="ChEBI" id="CHEBI:17544"/>
        <dbReference type="ChEBI" id="CHEBI:30616"/>
        <dbReference type="ChEBI" id="CHEBI:43474"/>
        <dbReference type="ChEBI" id="CHEBI:58730"/>
        <dbReference type="ChEBI" id="CHEBI:137981"/>
        <dbReference type="ChEBI" id="CHEBI:456216"/>
        <dbReference type="EC" id="6.3.4.18"/>
    </reaction>
</comment>
<dbReference type="Gene3D" id="3.40.50.20">
    <property type="match status" value="1"/>
</dbReference>
<dbReference type="NCBIfam" id="TIGR01161">
    <property type="entry name" value="purK"/>
    <property type="match status" value="1"/>
</dbReference>
<comment type="subunit">
    <text evidence="4 5">Homodimer.</text>
</comment>
<keyword evidence="4 5" id="KW-0436">Ligase</keyword>
<dbReference type="PANTHER" id="PTHR11609">
    <property type="entry name" value="PURINE BIOSYNTHESIS PROTEIN 6/7, PUR6/7"/>
    <property type="match status" value="1"/>
</dbReference>
<evidence type="ECO:0000313" key="8">
    <source>
        <dbReference type="Proteomes" id="UP001501459"/>
    </source>
</evidence>
<dbReference type="NCBIfam" id="NF004676">
    <property type="entry name" value="PRK06019.1-2"/>
    <property type="match status" value="1"/>
</dbReference>
<comment type="similarity">
    <text evidence="4 5">Belongs to the PurK/PurT family.</text>
</comment>
<feature type="binding site" evidence="4">
    <location>
        <position position="149"/>
    </location>
    <ligand>
        <name>ATP</name>
        <dbReference type="ChEBI" id="CHEBI:30616"/>
    </ligand>
</feature>
<dbReference type="Proteomes" id="UP001501459">
    <property type="component" value="Unassembled WGS sequence"/>
</dbReference>
<sequence length="376" mass="41385">MTNNNVILPPKTIGIIGGGQLGRMMAISAKYMGYRIAVLDPTSDCPASQVADEHIVSSYDDEEGIRQLTDMSAVVTYEFENVDADAAELVKQQGKLPQGTDALEVTQNRQKEKSTVDESGLPVPPFFIVTNAQECKTALEDMRFPAVVKTLSGGYDGKGQQKVTAEEDVPEACTFAEEHDSCIAEEWISFDKEISVVFTRGQSGDITYFPIGENEHKEQILYKTTVPASISETVHRKAIEAAAIIAEKLNVVGTFAVEMFVKDDSVYINEMAPRPHNSGHYTIEACNVSQFQQHIRAVCGLPLMPVRLLNPAVMINLLGEETHPALAQSSVWEHAFVHVYGKETVKPKRKMGHLTFTGESSAEVSRNVAVYQEEET</sequence>
<dbReference type="NCBIfam" id="NF004675">
    <property type="entry name" value="PRK06019.1-1"/>
    <property type="match status" value="1"/>
</dbReference>
<keyword evidence="2 4" id="KW-0658">Purine biosynthesis</keyword>
<dbReference type="Pfam" id="PF22660">
    <property type="entry name" value="RS_preATP-grasp-like"/>
    <property type="match status" value="1"/>
</dbReference>
<name>A0ABN0Z3N3_9BACI</name>
<dbReference type="SUPFAM" id="SSF52440">
    <property type="entry name" value="PreATP-grasp domain"/>
    <property type="match status" value="1"/>
</dbReference>
<feature type="binding site" evidence="4">
    <location>
        <position position="193"/>
    </location>
    <ligand>
        <name>ATP</name>
        <dbReference type="ChEBI" id="CHEBI:30616"/>
    </ligand>
</feature>
<evidence type="ECO:0000256" key="3">
    <source>
        <dbReference type="ARBA" id="ARBA00022840"/>
    </source>
</evidence>
<dbReference type="NCBIfam" id="NF004679">
    <property type="entry name" value="PRK06019.1-5"/>
    <property type="match status" value="1"/>
</dbReference>
<dbReference type="InterPro" id="IPR016185">
    <property type="entry name" value="PreATP-grasp_dom_sf"/>
</dbReference>
<dbReference type="HAMAP" id="MF_01928">
    <property type="entry name" value="PurK"/>
    <property type="match status" value="1"/>
</dbReference>
<comment type="caution">
    <text evidence="7">The sequence shown here is derived from an EMBL/GenBank/DDBJ whole genome shotgun (WGS) entry which is preliminary data.</text>
</comment>
<proteinExistence type="inferred from homology"/>
<dbReference type="EMBL" id="BAAADM010000006">
    <property type="protein sequence ID" value="GAA0430199.1"/>
    <property type="molecule type" value="Genomic_DNA"/>
</dbReference>
<dbReference type="RefSeq" id="WP_343750734.1">
    <property type="nucleotide sequence ID" value="NZ_BAAADM010000006.1"/>
</dbReference>
<evidence type="ECO:0000256" key="5">
    <source>
        <dbReference type="RuleBase" id="RU361200"/>
    </source>
</evidence>
<dbReference type="InterPro" id="IPR013815">
    <property type="entry name" value="ATP_grasp_subdomain_1"/>
</dbReference>
<dbReference type="SUPFAM" id="SSF51246">
    <property type="entry name" value="Rudiment single hybrid motif"/>
    <property type="match status" value="1"/>
</dbReference>
<feature type="binding site" evidence="4">
    <location>
        <begin position="269"/>
        <end position="270"/>
    </location>
    <ligand>
        <name>ATP</name>
        <dbReference type="ChEBI" id="CHEBI:30616"/>
    </ligand>
</feature>
<dbReference type="Gene3D" id="3.30.1490.20">
    <property type="entry name" value="ATP-grasp fold, A domain"/>
    <property type="match status" value="1"/>
</dbReference>
<dbReference type="InterPro" id="IPR005875">
    <property type="entry name" value="PurK"/>
</dbReference>
<dbReference type="Pfam" id="PF02222">
    <property type="entry name" value="ATP-grasp"/>
    <property type="match status" value="1"/>
</dbReference>
<protein>
    <recommendedName>
        <fullName evidence="4 5">N5-carboxyaminoimidazole ribonucleotide synthase</fullName>
        <shortName evidence="4 5">N5-CAIR synthase</shortName>
        <ecNumber evidence="4 5">6.3.4.18</ecNumber>
    </recommendedName>
    <alternativeName>
        <fullName evidence="4 5">5-(carboxyamino)imidazole ribonucleotide synthetase</fullName>
    </alternativeName>
</protein>
<feature type="binding site" evidence="4">
    <location>
        <begin position="185"/>
        <end position="188"/>
    </location>
    <ligand>
        <name>ATP</name>
        <dbReference type="ChEBI" id="CHEBI:30616"/>
    </ligand>
</feature>
<gene>
    <name evidence="4 5 7" type="primary">purK</name>
    <name evidence="7" type="ORF">GCM10008983_03230</name>
</gene>
<dbReference type="Pfam" id="PF17769">
    <property type="entry name" value="PurK_C"/>
    <property type="match status" value="1"/>
</dbReference>
<comment type="pathway">
    <text evidence="4 5">Purine metabolism; IMP biosynthesis via de novo pathway; 5-amino-1-(5-phospho-D-ribosyl)imidazole-4-carboxylate from 5-amino-1-(5-phospho-D-ribosyl)imidazole (N5-CAIR route): step 1/2.</text>
</comment>
<dbReference type="PROSITE" id="PS50975">
    <property type="entry name" value="ATP_GRASP"/>
    <property type="match status" value="1"/>
</dbReference>
<evidence type="ECO:0000256" key="2">
    <source>
        <dbReference type="ARBA" id="ARBA00022755"/>
    </source>
</evidence>
<organism evidence="7 8">
    <name type="scientific">Lentibacillus halophilus</name>
    <dbReference type="NCBI Taxonomy" id="295065"/>
    <lineage>
        <taxon>Bacteria</taxon>
        <taxon>Bacillati</taxon>
        <taxon>Bacillota</taxon>
        <taxon>Bacilli</taxon>
        <taxon>Bacillales</taxon>
        <taxon>Bacillaceae</taxon>
        <taxon>Lentibacillus</taxon>
    </lineage>
</organism>
<keyword evidence="3 4" id="KW-0067">ATP-binding</keyword>
<feature type="domain" description="ATP-grasp" evidence="6">
    <location>
        <begin position="113"/>
        <end position="299"/>
    </location>
</feature>
<keyword evidence="8" id="KW-1185">Reference proteome</keyword>
<comment type="function">
    <text evidence="5">Catalyzes the ATP-dependent conversion of 5-aminoimidazole ribonucleotide (AIR) and HCO(3)- to N5-carboxyaminoimidazole ribonucleotide (N5-CAIR).</text>
</comment>
<dbReference type="PANTHER" id="PTHR11609:SF5">
    <property type="entry name" value="PHOSPHORIBOSYLAMINOIMIDAZOLE CARBOXYLASE"/>
    <property type="match status" value="1"/>
</dbReference>
<dbReference type="InterPro" id="IPR040686">
    <property type="entry name" value="PurK_C"/>
</dbReference>
<dbReference type="InterPro" id="IPR003135">
    <property type="entry name" value="ATP-grasp_carboxylate-amine"/>
</dbReference>
<feature type="binding site" evidence="4">
    <location>
        <position position="216"/>
    </location>
    <ligand>
        <name>ATP</name>
        <dbReference type="ChEBI" id="CHEBI:30616"/>
    </ligand>
</feature>
<dbReference type="InterPro" id="IPR011054">
    <property type="entry name" value="Rudment_hybrid_motif"/>
</dbReference>
<feature type="binding site" evidence="4">
    <location>
        <position position="109"/>
    </location>
    <ligand>
        <name>ATP</name>
        <dbReference type="ChEBI" id="CHEBI:30616"/>
    </ligand>
</feature>
<evidence type="ECO:0000256" key="1">
    <source>
        <dbReference type="ARBA" id="ARBA00022741"/>
    </source>
</evidence>
<keyword evidence="1 4" id="KW-0547">Nucleotide-binding</keyword>
<dbReference type="InterPro" id="IPR011761">
    <property type="entry name" value="ATP-grasp"/>
</dbReference>
<dbReference type="Gene3D" id="3.30.470.20">
    <property type="entry name" value="ATP-grasp fold, B domain"/>
    <property type="match status" value="1"/>
</dbReference>
<dbReference type="SUPFAM" id="SSF56059">
    <property type="entry name" value="Glutathione synthetase ATP-binding domain-like"/>
    <property type="match status" value="1"/>
</dbReference>
<feature type="binding site" evidence="4">
    <location>
        <begin position="154"/>
        <end position="160"/>
    </location>
    <ligand>
        <name>ATP</name>
        <dbReference type="ChEBI" id="CHEBI:30616"/>
    </ligand>
</feature>